<sequence>MRNNQIRSSLFKMLNLSTALENYIIKKKIYNISGTSLCGAGRCGLRIENILSGVGGAKFCRLSFYPPRTRLNPSQLAPLSSL</sequence>
<protein>
    <submittedName>
        <fullName evidence="1">Uncharacterized protein</fullName>
    </submittedName>
</protein>
<dbReference type="InParanoid" id="A0A3Q7HN30"/>
<proteinExistence type="predicted"/>
<name>A0A3Q7HN30_SOLLC</name>
<organism evidence="1">
    <name type="scientific">Solanum lycopersicum</name>
    <name type="common">Tomato</name>
    <name type="synonym">Lycopersicon esculentum</name>
    <dbReference type="NCBI Taxonomy" id="4081"/>
    <lineage>
        <taxon>Eukaryota</taxon>
        <taxon>Viridiplantae</taxon>
        <taxon>Streptophyta</taxon>
        <taxon>Embryophyta</taxon>
        <taxon>Tracheophyta</taxon>
        <taxon>Spermatophyta</taxon>
        <taxon>Magnoliopsida</taxon>
        <taxon>eudicotyledons</taxon>
        <taxon>Gunneridae</taxon>
        <taxon>Pentapetalae</taxon>
        <taxon>asterids</taxon>
        <taxon>lamiids</taxon>
        <taxon>Solanales</taxon>
        <taxon>Solanaceae</taxon>
        <taxon>Solanoideae</taxon>
        <taxon>Solaneae</taxon>
        <taxon>Solanum</taxon>
        <taxon>Solanum subgen. Lycopersicon</taxon>
    </lineage>
</organism>
<dbReference type="Proteomes" id="UP000004994">
    <property type="component" value="Chromosome 6"/>
</dbReference>
<evidence type="ECO:0000313" key="1">
    <source>
        <dbReference type="EnsemblPlants" id="Solyc06g050240.1.1.1"/>
    </source>
</evidence>
<dbReference type="EnsemblPlants" id="Solyc06g050240.1.1">
    <property type="protein sequence ID" value="Solyc06g050240.1.1.1"/>
    <property type="gene ID" value="Solyc06g050240.1"/>
</dbReference>
<reference evidence="1" key="2">
    <citation type="submission" date="2019-01" db="UniProtKB">
        <authorList>
            <consortium name="EnsemblPlants"/>
        </authorList>
    </citation>
    <scope>IDENTIFICATION</scope>
    <source>
        <strain evidence="1">cv. Heinz 1706</strain>
    </source>
</reference>
<dbReference type="AlphaFoldDB" id="A0A3Q7HN30"/>
<accession>A0A3Q7HN30</accession>
<evidence type="ECO:0000313" key="2">
    <source>
        <dbReference type="Proteomes" id="UP000004994"/>
    </source>
</evidence>
<reference evidence="1" key="1">
    <citation type="journal article" date="2012" name="Nature">
        <title>The tomato genome sequence provides insights into fleshy fruit evolution.</title>
        <authorList>
            <consortium name="Tomato Genome Consortium"/>
        </authorList>
    </citation>
    <scope>NUCLEOTIDE SEQUENCE [LARGE SCALE GENOMIC DNA]</scope>
    <source>
        <strain evidence="1">cv. Heinz 1706</strain>
    </source>
</reference>
<dbReference type="Gramene" id="Solyc06g050240.1.1">
    <property type="protein sequence ID" value="Solyc06g050240.1.1.1"/>
    <property type="gene ID" value="Solyc06g050240.1"/>
</dbReference>
<dbReference type="PaxDb" id="4081-Solyc06g050240.1.1"/>
<keyword evidence="2" id="KW-1185">Reference proteome</keyword>